<sequence length="173" mass="18272">MPAFAGLQLLTYGLGCIYSGWRLCNDPTGFLQQLAPVLDRLEHLAKSKAGITLARVHASSFQSPGLAFAGLLLMALGYMHCMTVYTLDEKAKRNSTSGRLILAAGAYWLCQQTPHGSSLMALFGIINLVSGLAMGLSVGFGDGNAVDLEIKERIEARKRAAAAAAKAQPSASS</sequence>
<organism evidence="2 3">
    <name type="scientific">Rhodotorula taiwanensis</name>
    <dbReference type="NCBI Taxonomy" id="741276"/>
    <lineage>
        <taxon>Eukaryota</taxon>
        <taxon>Fungi</taxon>
        <taxon>Dikarya</taxon>
        <taxon>Basidiomycota</taxon>
        <taxon>Pucciniomycotina</taxon>
        <taxon>Microbotryomycetes</taxon>
        <taxon>Sporidiobolales</taxon>
        <taxon>Sporidiobolaceae</taxon>
        <taxon>Rhodotorula</taxon>
    </lineage>
</organism>
<gene>
    <name evidence="2" type="ORF">BMF94_6452</name>
</gene>
<reference evidence="2 3" key="1">
    <citation type="journal article" date="2018" name="Front. Microbiol.">
        <title>Prospects for Fungal Bioremediation of Acidic Radioactive Waste Sites: Characterization and Genome Sequence of Rhodotorula taiwanensis MD1149.</title>
        <authorList>
            <person name="Tkavc R."/>
            <person name="Matrosova V.Y."/>
            <person name="Grichenko O.E."/>
            <person name="Gostincar C."/>
            <person name="Volpe R.P."/>
            <person name="Klimenkova P."/>
            <person name="Gaidamakova E.K."/>
            <person name="Zhou C.E."/>
            <person name="Stewart B.J."/>
            <person name="Lyman M.G."/>
            <person name="Malfatti S.A."/>
            <person name="Rubinfeld B."/>
            <person name="Courtot M."/>
            <person name="Singh J."/>
            <person name="Dalgard C.L."/>
            <person name="Hamilton T."/>
            <person name="Frey K.G."/>
            <person name="Gunde-Cimerman N."/>
            <person name="Dugan L."/>
            <person name="Daly M.J."/>
        </authorList>
    </citation>
    <scope>NUCLEOTIDE SEQUENCE [LARGE SCALE GENOMIC DNA]</scope>
    <source>
        <strain evidence="2 3">MD1149</strain>
    </source>
</reference>
<evidence type="ECO:0000256" key="1">
    <source>
        <dbReference type="SAM" id="Phobius"/>
    </source>
</evidence>
<proteinExistence type="predicted"/>
<dbReference type="OrthoDB" id="2527629at2759"/>
<dbReference type="Proteomes" id="UP000237144">
    <property type="component" value="Unassembled WGS sequence"/>
</dbReference>
<keyword evidence="1" id="KW-0812">Transmembrane</keyword>
<keyword evidence="3" id="KW-1185">Reference proteome</keyword>
<evidence type="ECO:0000313" key="2">
    <source>
        <dbReference type="EMBL" id="POY70538.1"/>
    </source>
</evidence>
<evidence type="ECO:0000313" key="3">
    <source>
        <dbReference type="Proteomes" id="UP000237144"/>
    </source>
</evidence>
<keyword evidence="1" id="KW-1133">Transmembrane helix</keyword>
<dbReference type="EMBL" id="PJQD01000115">
    <property type="protein sequence ID" value="POY70538.1"/>
    <property type="molecule type" value="Genomic_DNA"/>
</dbReference>
<feature type="transmembrane region" description="Helical" evidence="1">
    <location>
        <begin position="66"/>
        <end position="87"/>
    </location>
</feature>
<name>A0A2S5B175_9BASI</name>
<dbReference type="AlphaFoldDB" id="A0A2S5B175"/>
<protein>
    <submittedName>
        <fullName evidence="2">Uncharacterized protein</fullName>
    </submittedName>
</protein>
<accession>A0A2S5B175</accession>
<comment type="caution">
    <text evidence="2">The sequence shown here is derived from an EMBL/GenBank/DDBJ whole genome shotgun (WGS) entry which is preliminary data.</text>
</comment>
<feature type="transmembrane region" description="Helical" evidence="1">
    <location>
        <begin position="119"/>
        <end position="140"/>
    </location>
</feature>
<keyword evidence="1" id="KW-0472">Membrane</keyword>